<dbReference type="OrthoDB" id="10068023at2759"/>
<evidence type="ECO:0000313" key="2">
    <source>
        <dbReference type="Proteomes" id="UP000225706"/>
    </source>
</evidence>
<dbReference type="Proteomes" id="UP000225706">
    <property type="component" value="Unassembled WGS sequence"/>
</dbReference>
<proteinExistence type="predicted"/>
<gene>
    <name evidence="1" type="ORF">AWC38_SpisGene17722</name>
</gene>
<reference evidence="2" key="1">
    <citation type="journal article" date="2017" name="bioRxiv">
        <title>Comparative analysis of the genomes of Stylophora pistillata and Acropora digitifera provides evidence for extensive differences between species of corals.</title>
        <authorList>
            <person name="Voolstra C.R."/>
            <person name="Li Y."/>
            <person name="Liew Y.J."/>
            <person name="Baumgarten S."/>
            <person name="Zoccola D."/>
            <person name="Flot J.-F."/>
            <person name="Tambutte S."/>
            <person name="Allemand D."/>
            <person name="Aranda M."/>
        </authorList>
    </citation>
    <scope>NUCLEOTIDE SEQUENCE [LARGE SCALE GENOMIC DNA]</scope>
</reference>
<name>A0A2B4RNS8_STYPI</name>
<evidence type="ECO:0000313" key="1">
    <source>
        <dbReference type="EMBL" id="PFX17925.1"/>
    </source>
</evidence>
<dbReference type="EMBL" id="LSMT01000441">
    <property type="protein sequence ID" value="PFX17925.1"/>
    <property type="molecule type" value="Genomic_DNA"/>
</dbReference>
<organism evidence="1 2">
    <name type="scientific">Stylophora pistillata</name>
    <name type="common">Smooth cauliflower coral</name>
    <dbReference type="NCBI Taxonomy" id="50429"/>
    <lineage>
        <taxon>Eukaryota</taxon>
        <taxon>Metazoa</taxon>
        <taxon>Cnidaria</taxon>
        <taxon>Anthozoa</taxon>
        <taxon>Hexacorallia</taxon>
        <taxon>Scleractinia</taxon>
        <taxon>Astrocoeniina</taxon>
        <taxon>Pocilloporidae</taxon>
        <taxon>Stylophora</taxon>
    </lineage>
</organism>
<sequence>MFTTPRPKAHDGACAICGVTASADGEAGRSAILKASCRMEVSKEKTNIKGLKKPMVWTDQHNDMLLEEMYLFGPWKYKRGSKQRGQVLERISESLNEHESPRFTLNQKSVRDPYILLEKEQKNKIREEKKASGIAPQHTPFDDSMTEIIERFKERC</sequence>
<dbReference type="PANTHER" id="PTHR33309">
    <property type="entry name" value="KERATIN, ULTRA HIGH-SULFUR MATRIX PROTEIN-LIKE"/>
    <property type="match status" value="1"/>
</dbReference>
<keyword evidence="2" id="KW-1185">Reference proteome</keyword>
<dbReference type="PANTHER" id="PTHR33309:SF1">
    <property type="entry name" value="MYB_SANT-LIKE DNA-BINDING DOMAIN-CONTAINING PROTEIN"/>
    <property type="match status" value="1"/>
</dbReference>
<dbReference type="AlphaFoldDB" id="A0A2B4RNS8"/>
<comment type="caution">
    <text evidence="1">The sequence shown here is derived from an EMBL/GenBank/DDBJ whole genome shotgun (WGS) entry which is preliminary data.</text>
</comment>
<protein>
    <submittedName>
        <fullName evidence="1">Uncharacterized protein</fullName>
    </submittedName>
</protein>
<accession>A0A2B4RNS8</accession>